<dbReference type="Proteomes" id="UP000681722">
    <property type="component" value="Unassembled WGS sequence"/>
</dbReference>
<sequence length="398" mass="43338">MTTPRICIVGGGVLGAAVAYHLCEAGCTNIVIVERTGIACGASGRAGGFLAKNWSDSKSVGQLSTASFLLHEKVAEKLRQEYNIDVMYRRVTTLNISLKEKTTTTPQRKSDTLPKWVTGDVFKEEILGTEATTAQVHPGLLTNGLVRVVESKGGRVLIGKANGFLFETITTHTEKDHHHQTAPVQASKLLLENQDPVEADIFILTLGPWTYQAATWFKDSVSFKPNISRQLDCIQGLKAHSIVFKGNQPTEPYAFFLNYVTSANGIIDPEIYPRPNGDIYVCGFGEQTTQNLPDDANHVSINETSCDKLKEIAIHVSSTLKDANVEVRQACYLPISPDGIPLIGKLYGLENVYIATGHSCWGILNSLETGHQLAQLIINGQVSPILNTCDPARFSKGS</sequence>
<evidence type="ECO:0000313" key="5">
    <source>
        <dbReference type="EMBL" id="CAF3713568.1"/>
    </source>
</evidence>
<evidence type="ECO:0000313" key="4">
    <source>
        <dbReference type="EMBL" id="CAF1346915.1"/>
    </source>
</evidence>
<feature type="chain" id="PRO_5035683733" description="FAD dependent oxidoreductase domain-containing protein" evidence="1">
    <location>
        <begin position="20"/>
        <end position="398"/>
    </location>
</feature>
<dbReference type="SUPFAM" id="SSF51905">
    <property type="entry name" value="FAD/NAD(P)-binding domain"/>
    <property type="match status" value="1"/>
</dbReference>
<dbReference type="EMBL" id="CAJNOK010022364">
    <property type="protein sequence ID" value="CAF1346915.1"/>
    <property type="molecule type" value="Genomic_DNA"/>
</dbReference>
<dbReference type="GO" id="GO:0005737">
    <property type="term" value="C:cytoplasm"/>
    <property type="evidence" value="ECO:0007669"/>
    <property type="project" value="TreeGrafter"/>
</dbReference>
<evidence type="ECO:0000313" key="7">
    <source>
        <dbReference type="Proteomes" id="UP000663829"/>
    </source>
</evidence>
<protein>
    <recommendedName>
        <fullName evidence="2">FAD dependent oxidoreductase domain-containing protein</fullName>
    </recommendedName>
</protein>
<dbReference type="PANTHER" id="PTHR13847">
    <property type="entry name" value="SARCOSINE DEHYDROGENASE-RELATED"/>
    <property type="match status" value="1"/>
</dbReference>
<reference evidence="3" key="1">
    <citation type="submission" date="2021-02" db="EMBL/GenBank/DDBJ databases">
        <authorList>
            <person name="Nowell W R."/>
        </authorList>
    </citation>
    <scope>NUCLEOTIDE SEQUENCE</scope>
</reference>
<keyword evidence="1" id="KW-0732">Signal</keyword>
<dbReference type="OrthoDB" id="424974at2759"/>
<dbReference type="InterPro" id="IPR006076">
    <property type="entry name" value="FAD-dep_OxRdtase"/>
</dbReference>
<dbReference type="Gene3D" id="3.50.50.60">
    <property type="entry name" value="FAD/NAD(P)-binding domain"/>
    <property type="match status" value="1"/>
</dbReference>
<dbReference type="AlphaFoldDB" id="A0A814C7F9"/>
<feature type="domain" description="FAD dependent oxidoreductase" evidence="2">
    <location>
        <begin position="5"/>
        <end position="376"/>
    </location>
</feature>
<proteinExistence type="predicted"/>
<dbReference type="EMBL" id="CAJNOQ010002063">
    <property type="protein sequence ID" value="CAF0936447.1"/>
    <property type="molecule type" value="Genomic_DNA"/>
</dbReference>
<dbReference type="PANTHER" id="PTHR13847:SF150">
    <property type="entry name" value="OXIDOREDUCTASE TDA3-RELATED"/>
    <property type="match status" value="1"/>
</dbReference>
<keyword evidence="7" id="KW-1185">Reference proteome</keyword>
<feature type="signal peptide" evidence="1">
    <location>
        <begin position="1"/>
        <end position="19"/>
    </location>
</feature>
<comment type="caution">
    <text evidence="3">The sequence shown here is derived from an EMBL/GenBank/DDBJ whole genome shotgun (WGS) entry which is preliminary data.</text>
</comment>
<evidence type="ECO:0000313" key="3">
    <source>
        <dbReference type="EMBL" id="CAF0936447.1"/>
    </source>
</evidence>
<dbReference type="Proteomes" id="UP000682733">
    <property type="component" value="Unassembled WGS sequence"/>
</dbReference>
<evidence type="ECO:0000256" key="1">
    <source>
        <dbReference type="SAM" id="SignalP"/>
    </source>
</evidence>
<dbReference type="EMBL" id="CAJOBC010002063">
    <property type="protein sequence ID" value="CAF3713568.1"/>
    <property type="molecule type" value="Genomic_DNA"/>
</dbReference>
<dbReference type="Gene3D" id="3.30.9.10">
    <property type="entry name" value="D-Amino Acid Oxidase, subunit A, domain 2"/>
    <property type="match status" value="1"/>
</dbReference>
<evidence type="ECO:0000313" key="6">
    <source>
        <dbReference type="EMBL" id="CAF4157916.1"/>
    </source>
</evidence>
<dbReference type="EMBL" id="CAJOBA010044002">
    <property type="protein sequence ID" value="CAF4157916.1"/>
    <property type="molecule type" value="Genomic_DNA"/>
</dbReference>
<dbReference type="Proteomes" id="UP000663829">
    <property type="component" value="Unassembled WGS sequence"/>
</dbReference>
<gene>
    <name evidence="3" type="ORF">GPM918_LOCUS10468</name>
    <name evidence="4" type="ORF">OVA965_LOCUS30612</name>
    <name evidence="5" type="ORF">SRO942_LOCUS10469</name>
    <name evidence="6" type="ORF">TMI583_LOCUS31422</name>
</gene>
<dbReference type="Pfam" id="PF01266">
    <property type="entry name" value="DAO"/>
    <property type="match status" value="1"/>
</dbReference>
<accession>A0A814C7F9</accession>
<organism evidence="3 7">
    <name type="scientific">Didymodactylos carnosus</name>
    <dbReference type="NCBI Taxonomy" id="1234261"/>
    <lineage>
        <taxon>Eukaryota</taxon>
        <taxon>Metazoa</taxon>
        <taxon>Spiralia</taxon>
        <taxon>Gnathifera</taxon>
        <taxon>Rotifera</taxon>
        <taxon>Eurotatoria</taxon>
        <taxon>Bdelloidea</taxon>
        <taxon>Philodinida</taxon>
        <taxon>Philodinidae</taxon>
        <taxon>Didymodactylos</taxon>
    </lineage>
</organism>
<dbReference type="Proteomes" id="UP000677228">
    <property type="component" value="Unassembled WGS sequence"/>
</dbReference>
<evidence type="ECO:0000259" key="2">
    <source>
        <dbReference type="Pfam" id="PF01266"/>
    </source>
</evidence>
<name>A0A814C7F9_9BILA</name>
<dbReference type="InterPro" id="IPR036188">
    <property type="entry name" value="FAD/NAD-bd_sf"/>
</dbReference>